<dbReference type="Pfam" id="PF12096">
    <property type="entry name" value="DUF3572"/>
    <property type="match status" value="1"/>
</dbReference>
<evidence type="ECO:0000313" key="1">
    <source>
        <dbReference type="EMBL" id="QIE55912.1"/>
    </source>
</evidence>
<reference evidence="1 2" key="1">
    <citation type="submission" date="2020-02" db="EMBL/GenBank/DDBJ databases">
        <title>complete genome sequence of Rhodobacteraceae bacterium.</title>
        <authorList>
            <person name="Park J."/>
            <person name="Kim Y.-S."/>
            <person name="Kim K.-H."/>
        </authorList>
    </citation>
    <scope>NUCLEOTIDE SEQUENCE [LARGE SCALE GENOMIC DNA]</scope>
    <source>
        <strain evidence="1 2">RR4-56</strain>
    </source>
</reference>
<sequence length="92" mass="9647">MTRAAAEILALKAFGWIVADDELAGRFLAASGADPAALRERAADAEFLGFVLDFLLADETALLAFCAANGEKPEAPMRARAALPGGDLPNWT</sequence>
<organism evidence="1 2">
    <name type="scientific">Pikeienuella piscinae</name>
    <dbReference type="NCBI Taxonomy" id="2748098"/>
    <lineage>
        <taxon>Bacteria</taxon>
        <taxon>Pseudomonadati</taxon>
        <taxon>Pseudomonadota</taxon>
        <taxon>Alphaproteobacteria</taxon>
        <taxon>Rhodobacterales</taxon>
        <taxon>Paracoccaceae</taxon>
        <taxon>Pikeienuella</taxon>
    </lineage>
</organism>
<dbReference type="KEGG" id="hdh:G5B40_10895"/>
<accession>A0A7L5BW14</accession>
<gene>
    <name evidence="1" type="ORF">G5B40_10895</name>
</gene>
<dbReference type="AlphaFoldDB" id="A0A7L5BW14"/>
<evidence type="ECO:0000313" key="2">
    <source>
        <dbReference type="Proteomes" id="UP000503336"/>
    </source>
</evidence>
<dbReference type="Proteomes" id="UP000503336">
    <property type="component" value="Chromosome"/>
</dbReference>
<dbReference type="InterPro" id="IPR021955">
    <property type="entry name" value="DUF3572"/>
</dbReference>
<dbReference type="EMBL" id="CP049056">
    <property type="protein sequence ID" value="QIE55912.1"/>
    <property type="molecule type" value="Genomic_DNA"/>
</dbReference>
<name>A0A7L5BW14_9RHOB</name>
<proteinExistence type="predicted"/>
<keyword evidence="2" id="KW-1185">Reference proteome</keyword>
<protein>
    <submittedName>
        <fullName evidence="1">DUF3572 domain-containing protein</fullName>
    </submittedName>
</protein>
<dbReference type="RefSeq" id="WP_165098434.1">
    <property type="nucleotide sequence ID" value="NZ_CP049056.1"/>
</dbReference>